<dbReference type="EMBL" id="SRJC01000001">
    <property type="protein sequence ID" value="TGB05141.1"/>
    <property type="molecule type" value="Genomic_DNA"/>
</dbReference>
<dbReference type="InterPro" id="IPR012440">
    <property type="entry name" value="DUF1641"/>
</dbReference>
<gene>
    <name evidence="1" type="ORF">E4663_09150</name>
</gene>
<protein>
    <submittedName>
        <fullName evidence="1">DUF1641 domain-containing protein</fullName>
    </submittedName>
</protein>
<proteinExistence type="predicted"/>
<sequence length="155" mass="17361">MGKAITNINRYSVSEEEKRDKDFAEVKEAVADNKDAILKGIQLLKALEEGGTLDTAYAFTNAKRTALERVVQEISKEQYTPLLENLPSLIFLIGELDVNGIRDLTKRLNKGIEEMEQVPSDEKSNVLDVMKALKDPDVNRSLTMMLGFLRGMGRS</sequence>
<dbReference type="STRING" id="192814.GCA_900166575_02172"/>
<organism evidence="1 2">
    <name type="scientific">Halobacillus salinus</name>
    <dbReference type="NCBI Taxonomy" id="192814"/>
    <lineage>
        <taxon>Bacteria</taxon>
        <taxon>Bacillati</taxon>
        <taxon>Bacillota</taxon>
        <taxon>Bacilli</taxon>
        <taxon>Bacillales</taxon>
        <taxon>Bacillaceae</taxon>
        <taxon>Halobacillus</taxon>
    </lineage>
</organism>
<name>A0A4Z0H770_9BACI</name>
<dbReference type="RefSeq" id="WP_079480513.1">
    <property type="nucleotide sequence ID" value="NZ_FVYZ01000004.1"/>
</dbReference>
<dbReference type="OrthoDB" id="147801at2"/>
<dbReference type="PANTHER" id="PTHR38433:SF1">
    <property type="entry name" value="DUF1641 DOMAIN-CONTAINING PROTEIN"/>
    <property type="match status" value="1"/>
</dbReference>
<keyword evidence="2" id="KW-1185">Reference proteome</keyword>
<comment type="caution">
    <text evidence="1">The sequence shown here is derived from an EMBL/GenBank/DDBJ whole genome shotgun (WGS) entry which is preliminary data.</text>
</comment>
<dbReference type="Proteomes" id="UP000297982">
    <property type="component" value="Unassembled WGS sequence"/>
</dbReference>
<evidence type="ECO:0000313" key="1">
    <source>
        <dbReference type="EMBL" id="TGB05141.1"/>
    </source>
</evidence>
<accession>A0A4Z0H770</accession>
<dbReference type="PANTHER" id="PTHR38433">
    <property type="match status" value="1"/>
</dbReference>
<evidence type="ECO:0000313" key="2">
    <source>
        <dbReference type="Proteomes" id="UP000297982"/>
    </source>
</evidence>
<reference evidence="1 2" key="1">
    <citation type="journal article" date="2003" name="Int. J. Syst. Evol. Microbiol.">
        <title>Halobacillus salinus sp. nov., isolated from a salt lake on the coast of the East Sea in Korea.</title>
        <authorList>
            <person name="Yoon J.H."/>
            <person name="Kang K.H."/>
            <person name="Park Y.H."/>
        </authorList>
    </citation>
    <scope>NUCLEOTIDE SEQUENCE [LARGE SCALE GENOMIC DNA]</scope>
    <source>
        <strain evidence="1 2">HSL-3</strain>
    </source>
</reference>
<dbReference type="Pfam" id="PF07849">
    <property type="entry name" value="DUF1641"/>
    <property type="match status" value="1"/>
</dbReference>
<dbReference type="AlphaFoldDB" id="A0A4Z0H770"/>